<dbReference type="Pfam" id="PF05050">
    <property type="entry name" value="Methyltransf_21"/>
    <property type="match status" value="1"/>
</dbReference>
<dbReference type="SUPFAM" id="SSF53335">
    <property type="entry name" value="S-adenosyl-L-methionine-dependent methyltransferases"/>
    <property type="match status" value="1"/>
</dbReference>
<feature type="domain" description="Methyltransferase FkbM" evidence="1">
    <location>
        <begin position="155"/>
        <end position="295"/>
    </location>
</feature>
<dbReference type="GO" id="GO:0005789">
    <property type="term" value="C:endoplasmic reticulum membrane"/>
    <property type="evidence" value="ECO:0007669"/>
    <property type="project" value="TreeGrafter"/>
</dbReference>
<dbReference type="OrthoDB" id="6357215at2759"/>
<dbReference type="GO" id="GO:0006888">
    <property type="term" value="P:endoplasmic reticulum to Golgi vesicle-mediated transport"/>
    <property type="evidence" value="ECO:0007669"/>
    <property type="project" value="TreeGrafter"/>
</dbReference>
<proteinExistence type="predicted"/>
<dbReference type="InterPro" id="IPR053202">
    <property type="entry name" value="EGF_Rcpt_Signaling_Reg"/>
</dbReference>
<evidence type="ECO:0000259" key="1">
    <source>
        <dbReference type="Pfam" id="PF05050"/>
    </source>
</evidence>
<sequence>MTLANRLRRTMPAPLKALSRVRCDKWLLAACCLLAATSVWQITQLESDLADAKLRVLNAAQHQVMTYLTSNLPQAVRQWYSYLPVEIDTLNDLDQNDPSLIRHVRKRSLVPPSDRSVAYNLRKSDKPTNSTLVKTLLKIFVNKTSGFFVESRALDGEEMSVTLELERNKKWDGLLIEPDPSNFQKMLATNRKCWLAPVCLSTENTPILTKVSVSGLKRGEGTVDVHCLPLASLLIALNSTVVDLLRLDLNGDELPVLETISFDSVFIAAISVKFAHGRTRKETMRNFVEGKGYKLYKVNKTIDLWSDEDYLFIKDDSGLPTM</sequence>
<organism evidence="2 3">
    <name type="scientific">Cloeon dipterum</name>
    <dbReference type="NCBI Taxonomy" id="197152"/>
    <lineage>
        <taxon>Eukaryota</taxon>
        <taxon>Metazoa</taxon>
        <taxon>Ecdysozoa</taxon>
        <taxon>Arthropoda</taxon>
        <taxon>Hexapoda</taxon>
        <taxon>Insecta</taxon>
        <taxon>Pterygota</taxon>
        <taxon>Palaeoptera</taxon>
        <taxon>Ephemeroptera</taxon>
        <taxon>Pisciforma</taxon>
        <taxon>Baetidae</taxon>
        <taxon>Cloeon</taxon>
    </lineage>
</organism>
<dbReference type="InterPro" id="IPR029063">
    <property type="entry name" value="SAM-dependent_MTases_sf"/>
</dbReference>
<protein>
    <recommendedName>
        <fullName evidence="1">Methyltransferase FkbM domain-containing protein</fullName>
    </recommendedName>
</protein>
<dbReference type="AlphaFoldDB" id="A0A8S1CGB5"/>
<name>A0A8S1CGB5_9INSE</name>
<dbReference type="InterPro" id="IPR006342">
    <property type="entry name" value="FkbM_mtfrase"/>
</dbReference>
<dbReference type="GO" id="GO:0031902">
    <property type="term" value="C:late endosome membrane"/>
    <property type="evidence" value="ECO:0007669"/>
    <property type="project" value="TreeGrafter"/>
</dbReference>
<keyword evidence="3" id="KW-1185">Reference proteome</keyword>
<gene>
    <name evidence="2" type="ORF">CLODIP_2_CD08425</name>
</gene>
<dbReference type="EMBL" id="CADEPI010000035">
    <property type="protein sequence ID" value="CAB3367996.1"/>
    <property type="molecule type" value="Genomic_DNA"/>
</dbReference>
<accession>A0A8S1CGB5</accession>
<dbReference type="Gene3D" id="3.40.50.150">
    <property type="entry name" value="Vaccinia Virus protein VP39"/>
    <property type="match status" value="1"/>
</dbReference>
<dbReference type="GO" id="GO:0005886">
    <property type="term" value="C:plasma membrane"/>
    <property type="evidence" value="ECO:0007669"/>
    <property type="project" value="TreeGrafter"/>
</dbReference>
<reference evidence="2 3" key="1">
    <citation type="submission" date="2020-04" db="EMBL/GenBank/DDBJ databases">
        <authorList>
            <person name="Alioto T."/>
            <person name="Alioto T."/>
            <person name="Gomez Garrido J."/>
        </authorList>
    </citation>
    <scope>NUCLEOTIDE SEQUENCE [LARGE SCALE GENOMIC DNA]</scope>
</reference>
<dbReference type="GO" id="GO:0005794">
    <property type="term" value="C:Golgi apparatus"/>
    <property type="evidence" value="ECO:0007669"/>
    <property type="project" value="TreeGrafter"/>
</dbReference>
<dbReference type="Proteomes" id="UP000494165">
    <property type="component" value="Unassembled WGS sequence"/>
</dbReference>
<evidence type="ECO:0000313" key="2">
    <source>
        <dbReference type="EMBL" id="CAB3367996.1"/>
    </source>
</evidence>
<evidence type="ECO:0000313" key="3">
    <source>
        <dbReference type="Proteomes" id="UP000494165"/>
    </source>
</evidence>
<comment type="caution">
    <text evidence="2">The sequence shown here is derived from an EMBL/GenBank/DDBJ whole genome shotgun (WGS) entry which is preliminary data.</text>
</comment>
<dbReference type="GO" id="GO:0016197">
    <property type="term" value="P:endosomal transport"/>
    <property type="evidence" value="ECO:0007669"/>
    <property type="project" value="TreeGrafter"/>
</dbReference>
<dbReference type="PANTHER" id="PTHR34009:SF2">
    <property type="entry name" value="PROTEIN STAR"/>
    <property type="match status" value="1"/>
</dbReference>
<dbReference type="PANTHER" id="PTHR34009">
    <property type="entry name" value="PROTEIN STAR"/>
    <property type="match status" value="1"/>
</dbReference>